<dbReference type="InterPro" id="IPR004923">
    <property type="entry name" value="FTR1/Fip1/EfeU"/>
</dbReference>
<feature type="transmembrane region" description="Helical" evidence="6">
    <location>
        <begin position="78"/>
        <end position="98"/>
    </location>
</feature>
<evidence type="ECO:0000256" key="3">
    <source>
        <dbReference type="ARBA" id="ARBA00022692"/>
    </source>
</evidence>
<reference evidence="7 8" key="1">
    <citation type="submission" date="2018-09" db="EMBL/GenBank/DDBJ databases">
        <title>Draft genome sequence of Rhodopseudomonas palustris 2.1.18.</title>
        <authorList>
            <person name="Robertson S.L."/>
            <person name="Meyer T.E."/>
            <person name="Kyndt J.A."/>
        </authorList>
    </citation>
    <scope>NUCLEOTIDE SEQUENCE [LARGE SCALE GENOMIC DNA]</scope>
    <source>
        <strain evidence="7 8">2.1.18</strain>
    </source>
</reference>
<organism evidence="7 8">
    <name type="scientific">Rhodopseudomonas palustris</name>
    <dbReference type="NCBI Taxonomy" id="1076"/>
    <lineage>
        <taxon>Bacteria</taxon>
        <taxon>Pseudomonadati</taxon>
        <taxon>Pseudomonadota</taxon>
        <taxon>Alphaproteobacteria</taxon>
        <taxon>Hyphomicrobiales</taxon>
        <taxon>Nitrobacteraceae</taxon>
        <taxon>Rhodopseudomonas</taxon>
    </lineage>
</organism>
<comment type="subcellular location">
    <subcellularLocation>
        <location evidence="1">Membrane</location>
        <topology evidence="1">Multi-pass membrane protein</topology>
    </subcellularLocation>
</comment>
<sequence length="279" mass="30261">MSAQSWNVALVIWRESVEALLIVGILNAWLTQQPRADAVRGRIYLWSGVAAGLVAAVTFGALLIGFGESLSDELLQAYQTAAVLIAAALIVQMVIWMRTHARSLKRELEASLQRAADRANWWGVFVLALIAVAREGSETVVFLYGTLAGARSDQAMTLIPAALFGFALAIVTYYVLQLGSRVVSWRVFFRLTEIMLLFLAASLLVTGVDNLIGLGVLPPLSGRLWDSSAILSDSGGAGGIIGALTGYRARPDLVHVLVYGLYWGLMWLILFWPRQGKAA</sequence>
<gene>
    <name evidence="7" type="ORF">D4Q52_05455</name>
</gene>
<dbReference type="Proteomes" id="UP000285523">
    <property type="component" value="Unassembled WGS sequence"/>
</dbReference>
<feature type="transmembrane region" description="Helical" evidence="6">
    <location>
        <begin position="12"/>
        <end position="31"/>
    </location>
</feature>
<dbReference type="RefSeq" id="WP_119855534.1">
    <property type="nucleotide sequence ID" value="NZ_QYYD01000004.1"/>
</dbReference>
<feature type="transmembrane region" description="Helical" evidence="6">
    <location>
        <begin position="196"/>
        <end position="217"/>
    </location>
</feature>
<evidence type="ECO:0000313" key="7">
    <source>
        <dbReference type="EMBL" id="RJF76589.1"/>
    </source>
</evidence>
<dbReference type="GO" id="GO:0015093">
    <property type="term" value="F:ferrous iron transmembrane transporter activity"/>
    <property type="evidence" value="ECO:0007669"/>
    <property type="project" value="TreeGrafter"/>
</dbReference>
<keyword evidence="4 6" id="KW-1133">Transmembrane helix</keyword>
<comment type="similarity">
    <text evidence="2">Belongs to the oxidase-dependent Fe transporter (OFeT) (TC 9.A.10.1) family.</text>
</comment>
<dbReference type="Pfam" id="PF03239">
    <property type="entry name" value="FTR1"/>
    <property type="match status" value="1"/>
</dbReference>
<keyword evidence="5 6" id="KW-0472">Membrane</keyword>
<dbReference type="OrthoDB" id="7260758at2"/>
<keyword evidence="3 6" id="KW-0812">Transmembrane</keyword>
<comment type="caution">
    <text evidence="7">The sequence shown here is derived from an EMBL/GenBank/DDBJ whole genome shotgun (WGS) entry which is preliminary data.</text>
</comment>
<proteinExistence type="inferred from homology"/>
<dbReference type="PANTHER" id="PTHR31632:SF2">
    <property type="entry name" value="PLASMA MEMBRANE IRON PERMEASE"/>
    <property type="match status" value="1"/>
</dbReference>
<evidence type="ECO:0000256" key="5">
    <source>
        <dbReference type="ARBA" id="ARBA00023136"/>
    </source>
</evidence>
<feature type="transmembrane region" description="Helical" evidence="6">
    <location>
        <begin position="119"/>
        <end position="137"/>
    </location>
</feature>
<feature type="transmembrane region" description="Helical" evidence="6">
    <location>
        <begin position="157"/>
        <end position="176"/>
    </location>
</feature>
<evidence type="ECO:0000313" key="8">
    <source>
        <dbReference type="Proteomes" id="UP000285523"/>
    </source>
</evidence>
<feature type="transmembrane region" description="Helical" evidence="6">
    <location>
        <begin position="43"/>
        <end position="66"/>
    </location>
</feature>
<dbReference type="PANTHER" id="PTHR31632">
    <property type="entry name" value="IRON TRANSPORTER FTH1"/>
    <property type="match status" value="1"/>
</dbReference>
<dbReference type="GO" id="GO:0033573">
    <property type="term" value="C:high-affinity iron permease complex"/>
    <property type="evidence" value="ECO:0007669"/>
    <property type="project" value="InterPro"/>
</dbReference>
<dbReference type="AlphaFoldDB" id="A0A418VKL7"/>
<dbReference type="EMBL" id="QYYD01000004">
    <property type="protein sequence ID" value="RJF76589.1"/>
    <property type="molecule type" value="Genomic_DNA"/>
</dbReference>
<feature type="transmembrane region" description="Helical" evidence="6">
    <location>
        <begin position="253"/>
        <end position="272"/>
    </location>
</feature>
<evidence type="ECO:0000256" key="2">
    <source>
        <dbReference type="ARBA" id="ARBA00008333"/>
    </source>
</evidence>
<accession>A0A418VKL7</accession>
<evidence type="ECO:0000256" key="1">
    <source>
        <dbReference type="ARBA" id="ARBA00004141"/>
    </source>
</evidence>
<name>A0A418VKL7_RHOPL</name>
<evidence type="ECO:0000256" key="6">
    <source>
        <dbReference type="SAM" id="Phobius"/>
    </source>
</evidence>
<protein>
    <submittedName>
        <fullName evidence="7">FTR1 family iron permease</fullName>
    </submittedName>
</protein>
<evidence type="ECO:0000256" key="4">
    <source>
        <dbReference type="ARBA" id="ARBA00022989"/>
    </source>
</evidence>